<feature type="compositionally biased region" description="Acidic residues" evidence="1">
    <location>
        <begin position="461"/>
        <end position="497"/>
    </location>
</feature>
<dbReference type="InterPro" id="IPR029062">
    <property type="entry name" value="Class_I_gatase-like"/>
</dbReference>
<feature type="region of interest" description="Disordered" evidence="1">
    <location>
        <begin position="453"/>
        <end position="507"/>
    </location>
</feature>
<dbReference type="SUPFAM" id="SSF53187">
    <property type="entry name" value="Zn-dependent exopeptidases"/>
    <property type="match status" value="1"/>
</dbReference>
<dbReference type="EMBL" id="UINC01000578">
    <property type="protein sequence ID" value="SUZ57782.1"/>
    <property type="molecule type" value="Genomic_DNA"/>
</dbReference>
<dbReference type="Gene3D" id="3.40.50.880">
    <property type="match status" value="1"/>
</dbReference>
<evidence type="ECO:0000313" key="3">
    <source>
        <dbReference type="EMBL" id="SUZ57782.1"/>
    </source>
</evidence>
<organism evidence="3">
    <name type="scientific">marine metagenome</name>
    <dbReference type="NCBI Taxonomy" id="408172"/>
    <lineage>
        <taxon>unclassified sequences</taxon>
        <taxon>metagenomes</taxon>
        <taxon>ecological metagenomes</taxon>
    </lineage>
</organism>
<evidence type="ECO:0000256" key="1">
    <source>
        <dbReference type="SAM" id="MobiDB-lite"/>
    </source>
</evidence>
<accession>A0A381NT60</accession>
<reference evidence="3" key="1">
    <citation type="submission" date="2018-05" db="EMBL/GenBank/DDBJ databases">
        <authorList>
            <person name="Lanie J.A."/>
            <person name="Ng W.-L."/>
            <person name="Kazmierczak K.M."/>
            <person name="Andrzejewski T.M."/>
            <person name="Davidsen T.M."/>
            <person name="Wayne K.J."/>
            <person name="Tettelin H."/>
            <person name="Glass J.I."/>
            <person name="Rusch D."/>
            <person name="Podicherti R."/>
            <person name="Tsui H.-C.T."/>
            <person name="Winkler M.E."/>
        </authorList>
    </citation>
    <scope>NUCLEOTIDE SEQUENCE</scope>
</reference>
<feature type="compositionally biased region" description="Basic and acidic residues" evidence="1">
    <location>
        <begin position="498"/>
        <end position="507"/>
    </location>
</feature>
<protein>
    <recommendedName>
        <fullName evidence="2">Peptidase M14 domain-containing protein</fullName>
    </recommendedName>
</protein>
<dbReference type="InterPro" id="IPR000834">
    <property type="entry name" value="Peptidase_M14"/>
</dbReference>
<dbReference type="SUPFAM" id="SSF52317">
    <property type="entry name" value="Class I glutamine amidotransferase-like"/>
    <property type="match status" value="1"/>
</dbReference>
<dbReference type="GO" id="GO:0006508">
    <property type="term" value="P:proteolysis"/>
    <property type="evidence" value="ECO:0007669"/>
    <property type="project" value="InterPro"/>
</dbReference>
<dbReference type="Gene3D" id="3.40.630.10">
    <property type="entry name" value="Zn peptidases"/>
    <property type="match status" value="1"/>
</dbReference>
<dbReference type="CDD" id="cd06240">
    <property type="entry name" value="M14-like"/>
    <property type="match status" value="1"/>
</dbReference>
<gene>
    <name evidence="3" type="ORF">METZ01_LOCUS10636</name>
</gene>
<evidence type="ECO:0000259" key="2">
    <source>
        <dbReference type="Pfam" id="PF00246"/>
    </source>
</evidence>
<name>A0A381NT60_9ZZZZ</name>
<sequence>VRTTKTIFLAHFLLVLFPSLQGLGAQQIPTPEEHFGFVIGTDKKLARWDGILEYFTLIADGSDRIQVDTAGPTTLGNPFVSITISSPANLARLDEIREASKRIADGRIDREEAERIAATTPATVFINHNIHSTEIGSSQTSVELVHHLATAEDDLTSQILDNVVTVLVPSANPDGQVLVTDWYERNVGTDYERARMPWLYHYYAGHDNNRDFFQANLVETRYWMDLMYRTTYPQIYLDQHQMGNSGPRIFVPPYPDPMNPDIHPLQWQQLRFMGGGMVADLQAAGKQGVVTGSMYRIWGQEGALTGRYHNIVGILTETASARIASPDTVALEALERGAAPGRGLGEYGFQIAFVDPWLGGEWTLGDIVDYQMIAANSVLEQTAKFSQHYIMGRWQMGSETIAKAEIEGPHAYVIPRNQADPIAAAEMVGKLILQGVEVHESVGAFEASIADGLWSSPDNNDLSENEDSTEDAAEEDDLPDEDEGDTEREEDTDEEAVEDNKPEEELRSFAPDSWIVYGAQPGRAAVLDLLEPRRRRVQHEWPGGPFMRSYDGAAYTMPMQMGVEITRTDNPFEADTRLATSARVVAPPMPTANDWYAISAEVTRAYQAVNRMLEAGLSVFKAVSEDGPLFIVSASDPQSRSLLTEISNEIGVTVVADPPTLGMSAQQQAARIGIYQGWAASMDEGWTRLVLEDFDYTFETLMNDDVREEGLSERLDVIIIPSQIPLNRLIEGASDEDAPPGFRGGIGEEGVENLKEFVRNGGTLVTFEAADALVLEHFDVPVRNALEDVNGSDLFLPASLLRIELDENHPLAVGSPNEVAAKWAGGRAYEPTDFGGDAGQVQAVGSWAEDPERLLMSGVIVGAEKLAGKGAILDVEYGNGRILMYGFRVQHRGQTHGTYKLLFNALLKNSPRTATEDR</sequence>
<dbReference type="GO" id="GO:0008270">
    <property type="term" value="F:zinc ion binding"/>
    <property type="evidence" value="ECO:0007669"/>
    <property type="project" value="InterPro"/>
</dbReference>
<feature type="domain" description="Peptidase M14" evidence="2">
    <location>
        <begin position="59"/>
        <end position="243"/>
    </location>
</feature>
<feature type="non-terminal residue" evidence="3">
    <location>
        <position position="1"/>
    </location>
</feature>
<dbReference type="GO" id="GO:0004181">
    <property type="term" value="F:metallocarboxypeptidase activity"/>
    <property type="evidence" value="ECO:0007669"/>
    <property type="project" value="InterPro"/>
</dbReference>
<dbReference type="Pfam" id="PF00246">
    <property type="entry name" value="Peptidase_M14"/>
    <property type="match status" value="1"/>
</dbReference>
<proteinExistence type="predicted"/>
<dbReference type="AlphaFoldDB" id="A0A381NT60"/>